<keyword evidence="4" id="KW-0645">Protease</keyword>
<keyword evidence="4" id="KW-0378">Hydrolase</keyword>
<dbReference type="InterPro" id="IPR013517">
    <property type="entry name" value="FG-GAP"/>
</dbReference>
<dbReference type="RefSeq" id="WP_131307323.1">
    <property type="nucleotide sequence ID" value="NZ_SJJR01000020.1"/>
</dbReference>
<dbReference type="SUPFAM" id="SSF69318">
    <property type="entry name" value="Integrin alpha N-terminal domain"/>
    <property type="match status" value="1"/>
</dbReference>
<dbReference type="Pfam" id="PF00089">
    <property type="entry name" value="Trypsin"/>
    <property type="match status" value="1"/>
</dbReference>
<feature type="chain" id="PRO_5038444093" evidence="2">
    <location>
        <begin position="21"/>
        <end position="608"/>
    </location>
</feature>
<proteinExistence type="predicted"/>
<organism evidence="4 5">
    <name type="scientific">Micromonospora zingiberis</name>
    <dbReference type="NCBI Taxonomy" id="2053011"/>
    <lineage>
        <taxon>Bacteria</taxon>
        <taxon>Bacillati</taxon>
        <taxon>Actinomycetota</taxon>
        <taxon>Actinomycetes</taxon>
        <taxon>Micromonosporales</taxon>
        <taxon>Micromonosporaceae</taxon>
        <taxon>Micromonospora</taxon>
    </lineage>
</organism>
<dbReference type="PROSITE" id="PS50240">
    <property type="entry name" value="TRYPSIN_DOM"/>
    <property type="match status" value="1"/>
</dbReference>
<dbReference type="OrthoDB" id="9815928at2"/>
<keyword evidence="1 2" id="KW-0732">Signal</keyword>
<dbReference type="Gene3D" id="2.40.10.10">
    <property type="entry name" value="Trypsin-like serine proteases"/>
    <property type="match status" value="1"/>
</dbReference>
<dbReference type="EMBL" id="SJJR01000020">
    <property type="protein sequence ID" value="TCB92826.1"/>
    <property type="molecule type" value="Genomic_DNA"/>
</dbReference>
<evidence type="ECO:0000259" key="3">
    <source>
        <dbReference type="PROSITE" id="PS50240"/>
    </source>
</evidence>
<keyword evidence="5" id="KW-1185">Reference proteome</keyword>
<dbReference type="AlphaFoldDB" id="A0A4R0G8C2"/>
<accession>A0A4R0G8C2</accession>
<name>A0A4R0G8C2_9ACTN</name>
<evidence type="ECO:0000313" key="4">
    <source>
        <dbReference type="EMBL" id="TCB92826.1"/>
    </source>
</evidence>
<dbReference type="PANTHER" id="PTHR44103:SF1">
    <property type="entry name" value="PROPROTEIN CONVERTASE P"/>
    <property type="match status" value="1"/>
</dbReference>
<dbReference type="PRINTS" id="PR00722">
    <property type="entry name" value="CHYMOTRYPSIN"/>
</dbReference>
<dbReference type="Proteomes" id="UP000292274">
    <property type="component" value="Unassembled WGS sequence"/>
</dbReference>
<sequence>MALAGTVAIAGAGLTGAAPAAAVGGGDPVTDPAFAFAAKVAVSDVNACSGALVAPQWVITAKSCLGDAATAPVTGVPARPTTVTVGRLDLTSAAGQVRRVAWVVPHPDRNVALLRLVAPAVGVAPVALGTAAPAQGETLQALGFGRTATTWVPTTLHQVAVTAAAVTATTVYITSSAGGGPTTCKGDAGGPTVRLVGGRPELVALHHTSWQGGCLGETETRRDAVETRTDDLVAWIRQHSVSACNAGGGTVVPGDQPSIARLGDFTGDCRADVLTQRTDGRLRVYPSSGQLSGTTPLFPGPYRDVNGNTNWASANRPHVLIGDFDGDGRSDLIGGTSDGRLTGQASTGDLSADNRLFGPEVLVGTGFRVSSVPRLYVGDFDGDGRTDLLGQLANGTLRVWRSTGDLSADARLFSSPPRDVNTGFTTEAVPRILTGDFNGDGRTDLIAQFADGSMKAYPSSGDLSADGRLFPTTEAAKVVGTGWRSTSIPRVMPADVDGDGITDLVAQLADGRLRAYRSTGDLTSTASTFPGPYPYVGTDSNWASANRPRLMVGDLSGDARTDLVGQNADGTLLAFESTGDLSADNKLFVRSQGAVGTGWVSTSIPRLF</sequence>
<evidence type="ECO:0000256" key="2">
    <source>
        <dbReference type="SAM" id="SignalP"/>
    </source>
</evidence>
<dbReference type="InterPro" id="IPR009003">
    <property type="entry name" value="Peptidase_S1_PA"/>
</dbReference>
<reference evidence="4 5" key="1">
    <citation type="submission" date="2019-02" db="EMBL/GenBank/DDBJ databases">
        <title>Jishengella sp. nov., isolated from a root of Zingiber montanum.</title>
        <authorList>
            <person name="Kuncharoen N."/>
            <person name="Kudo T."/>
            <person name="Masahiro Y."/>
            <person name="Ohkuma M."/>
            <person name="Tanasupawat S."/>
        </authorList>
    </citation>
    <scope>NUCLEOTIDE SEQUENCE [LARGE SCALE GENOMIC DNA]</scope>
    <source>
        <strain evidence="4 5">PLAI 1-1</strain>
    </source>
</reference>
<dbReference type="SMART" id="SM00020">
    <property type="entry name" value="Tryp_SPc"/>
    <property type="match status" value="1"/>
</dbReference>
<dbReference type="PANTHER" id="PTHR44103">
    <property type="entry name" value="PROPROTEIN CONVERTASE P"/>
    <property type="match status" value="1"/>
</dbReference>
<evidence type="ECO:0000313" key="5">
    <source>
        <dbReference type="Proteomes" id="UP000292274"/>
    </source>
</evidence>
<gene>
    <name evidence="4" type="ORF">E0H26_23550</name>
</gene>
<dbReference type="GO" id="GO:0006508">
    <property type="term" value="P:proteolysis"/>
    <property type="evidence" value="ECO:0007669"/>
    <property type="project" value="UniProtKB-KW"/>
</dbReference>
<dbReference type="Pfam" id="PF13517">
    <property type="entry name" value="FG-GAP_3"/>
    <property type="match status" value="3"/>
</dbReference>
<protein>
    <submittedName>
        <fullName evidence="4">Trypsin-like serine protease</fullName>
    </submittedName>
</protein>
<comment type="caution">
    <text evidence="4">The sequence shown here is derived from an EMBL/GenBank/DDBJ whole genome shotgun (WGS) entry which is preliminary data.</text>
</comment>
<dbReference type="Gene3D" id="2.40.128.340">
    <property type="match status" value="2"/>
</dbReference>
<dbReference type="InterPro" id="IPR028994">
    <property type="entry name" value="Integrin_alpha_N"/>
</dbReference>
<dbReference type="GO" id="GO:0004252">
    <property type="term" value="F:serine-type endopeptidase activity"/>
    <property type="evidence" value="ECO:0007669"/>
    <property type="project" value="InterPro"/>
</dbReference>
<feature type="signal peptide" evidence="2">
    <location>
        <begin position="1"/>
        <end position="20"/>
    </location>
</feature>
<feature type="domain" description="Peptidase S1" evidence="3">
    <location>
        <begin position="22"/>
        <end position="241"/>
    </location>
</feature>
<dbReference type="InterPro" id="IPR001314">
    <property type="entry name" value="Peptidase_S1A"/>
</dbReference>
<dbReference type="SUPFAM" id="SSF50494">
    <property type="entry name" value="Trypsin-like serine proteases"/>
    <property type="match status" value="1"/>
</dbReference>
<evidence type="ECO:0000256" key="1">
    <source>
        <dbReference type="ARBA" id="ARBA00022729"/>
    </source>
</evidence>
<dbReference type="InterPro" id="IPR043504">
    <property type="entry name" value="Peptidase_S1_PA_chymotrypsin"/>
</dbReference>
<dbReference type="InterPro" id="IPR001254">
    <property type="entry name" value="Trypsin_dom"/>
</dbReference>